<dbReference type="Pfam" id="PF24693">
    <property type="entry name" value="DUF7660"/>
    <property type="match status" value="1"/>
</dbReference>
<dbReference type="InterPro" id="IPR056077">
    <property type="entry name" value="DUF7660"/>
</dbReference>
<dbReference type="Proteomes" id="UP001501358">
    <property type="component" value="Unassembled WGS sequence"/>
</dbReference>
<sequence>MQLPDDPVHGVDSRAALSDHIRALRADLLERGGEWENPTLERYLDALASWIDDSPAWHRNFDQEMPADGDWTFFARALSAAVVYE</sequence>
<reference evidence="3" key="1">
    <citation type="journal article" date="2019" name="Int. J. Syst. Evol. Microbiol.">
        <title>The Global Catalogue of Microorganisms (GCM) 10K type strain sequencing project: providing services to taxonomists for standard genome sequencing and annotation.</title>
        <authorList>
            <consortium name="The Broad Institute Genomics Platform"/>
            <consortium name="The Broad Institute Genome Sequencing Center for Infectious Disease"/>
            <person name="Wu L."/>
            <person name="Ma J."/>
        </authorList>
    </citation>
    <scope>NUCLEOTIDE SEQUENCE [LARGE SCALE GENOMIC DNA]</scope>
    <source>
        <strain evidence="3">JCM 6307</strain>
    </source>
</reference>
<protein>
    <recommendedName>
        <fullName evidence="1">DUF7660 domain-containing protein</fullName>
    </recommendedName>
</protein>
<evidence type="ECO:0000313" key="2">
    <source>
        <dbReference type="EMBL" id="GAA2508325.1"/>
    </source>
</evidence>
<evidence type="ECO:0000259" key="1">
    <source>
        <dbReference type="Pfam" id="PF24693"/>
    </source>
</evidence>
<accession>A0ABP6A7E3</accession>
<organism evidence="2 3">
    <name type="scientific">Streptomyces thermolineatus</name>
    <dbReference type="NCBI Taxonomy" id="44033"/>
    <lineage>
        <taxon>Bacteria</taxon>
        <taxon>Bacillati</taxon>
        <taxon>Actinomycetota</taxon>
        <taxon>Actinomycetes</taxon>
        <taxon>Kitasatosporales</taxon>
        <taxon>Streptomycetaceae</taxon>
        <taxon>Streptomyces</taxon>
    </lineage>
</organism>
<feature type="domain" description="DUF7660" evidence="1">
    <location>
        <begin position="13"/>
        <end position="85"/>
    </location>
</feature>
<dbReference type="EMBL" id="BAAATA010000044">
    <property type="protein sequence ID" value="GAA2508325.1"/>
    <property type="molecule type" value="Genomic_DNA"/>
</dbReference>
<name>A0ABP6A7E3_9ACTN</name>
<evidence type="ECO:0000313" key="3">
    <source>
        <dbReference type="Proteomes" id="UP001501358"/>
    </source>
</evidence>
<gene>
    <name evidence="2" type="ORF">GCM10010406_51060</name>
</gene>
<proteinExistence type="predicted"/>
<comment type="caution">
    <text evidence="2">The sequence shown here is derived from an EMBL/GenBank/DDBJ whole genome shotgun (WGS) entry which is preliminary data.</text>
</comment>
<keyword evidence="3" id="KW-1185">Reference proteome</keyword>